<dbReference type="GO" id="GO:0004222">
    <property type="term" value="F:metalloendopeptidase activity"/>
    <property type="evidence" value="ECO:0007669"/>
    <property type="project" value="TreeGrafter"/>
</dbReference>
<dbReference type="InterPro" id="IPR016047">
    <property type="entry name" value="M23ase_b-sheet_dom"/>
</dbReference>
<gene>
    <name evidence="3" type="ORF">H0A76_03335</name>
</gene>
<dbReference type="Pfam" id="PF01551">
    <property type="entry name" value="Peptidase_M23"/>
    <property type="match status" value="1"/>
</dbReference>
<dbReference type="InterPro" id="IPR011055">
    <property type="entry name" value="Dup_hybrid_motif"/>
</dbReference>
<proteinExistence type="inferred from homology"/>
<accession>A0A853F329</accession>
<dbReference type="PROSITE" id="PS51257">
    <property type="entry name" value="PROKAR_LIPOPROTEIN"/>
    <property type="match status" value="1"/>
</dbReference>
<organism evidence="3 4">
    <name type="scientific">Candidatus Thiodubiliella endoseptemdiera</name>
    <dbReference type="NCBI Taxonomy" id="2738886"/>
    <lineage>
        <taxon>Bacteria</taxon>
        <taxon>Pseudomonadati</taxon>
        <taxon>Pseudomonadota</taxon>
        <taxon>Gammaproteobacteria</taxon>
        <taxon>Candidatus Pseudothioglobaceae</taxon>
        <taxon>Candidatus Thiodubiliella</taxon>
    </lineage>
</organism>
<dbReference type="SUPFAM" id="SSF51261">
    <property type="entry name" value="Duplicated hybrid motif"/>
    <property type="match status" value="1"/>
</dbReference>
<reference evidence="3 4" key="1">
    <citation type="submission" date="2020-05" db="EMBL/GenBank/DDBJ databases">
        <title>Horizontal transmission and recombination maintain forever young bacterial symbiont genomes.</title>
        <authorList>
            <person name="Russell S.L."/>
            <person name="Pepper-Tunick E."/>
            <person name="Svedberg J."/>
            <person name="Byrne A."/>
            <person name="Ruelas Castillo J."/>
            <person name="Vollmers C."/>
            <person name="Beinart R.A."/>
            <person name="Corbett-Detig R."/>
        </authorList>
    </citation>
    <scope>NUCLEOTIDE SEQUENCE [LARGE SCALE GENOMIC DNA]</scope>
    <source>
        <strain evidence="3">455</strain>
    </source>
</reference>
<dbReference type="Gene3D" id="2.70.70.10">
    <property type="entry name" value="Glucose Permease (Domain IIA)"/>
    <property type="match status" value="1"/>
</dbReference>
<dbReference type="EMBL" id="JACCHT010000001">
    <property type="protein sequence ID" value="NYT27009.1"/>
    <property type="molecule type" value="Genomic_DNA"/>
</dbReference>
<evidence type="ECO:0000313" key="4">
    <source>
        <dbReference type="Proteomes" id="UP000568751"/>
    </source>
</evidence>
<dbReference type="PANTHER" id="PTHR21666">
    <property type="entry name" value="PEPTIDASE-RELATED"/>
    <property type="match status" value="1"/>
</dbReference>
<dbReference type="CDD" id="cd12797">
    <property type="entry name" value="M23_peptidase"/>
    <property type="match status" value="1"/>
</dbReference>
<dbReference type="Proteomes" id="UP000568751">
    <property type="component" value="Unassembled WGS sequence"/>
</dbReference>
<protein>
    <submittedName>
        <fullName evidence="3">M23 family metallopeptidase</fullName>
    </submittedName>
</protein>
<evidence type="ECO:0000256" key="1">
    <source>
        <dbReference type="ARBA" id="ARBA00038420"/>
    </source>
</evidence>
<comment type="caution">
    <text evidence="3">The sequence shown here is derived from an EMBL/GenBank/DDBJ whole genome shotgun (WGS) entry which is preliminary data.</text>
</comment>
<dbReference type="PANTHER" id="PTHR21666:SF263">
    <property type="entry name" value="MUREIN HYDROLASE ACTIVATOR NLPD"/>
    <property type="match status" value="1"/>
</dbReference>
<comment type="similarity">
    <text evidence="1">Belongs to the E.coli NlpD/Haemophilus LppB family.</text>
</comment>
<evidence type="ECO:0000313" key="3">
    <source>
        <dbReference type="EMBL" id="NYT27009.1"/>
    </source>
</evidence>
<name>A0A853F329_9GAMM</name>
<dbReference type="InterPro" id="IPR050570">
    <property type="entry name" value="Cell_wall_metabolism_enzyme"/>
</dbReference>
<dbReference type="AlphaFoldDB" id="A0A853F329"/>
<evidence type="ECO:0000259" key="2">
    <source>
        <dbReference type="Pfam" id="PF01551"/>
    </source>
</evidence>
<feature type="domain" description="M23ase beta-sheet core" evidence="2">
    <location>
        <begin position="98"/>
        <end position="187"/>
    </location>
</feature>
<sequence length="192" mass="21867">MLKRIKLLLVIFISTTLIGCFFDTTPKKRVIIIDKSTGKENIPLLRFSEYAEPKKTVTKVKAPVKKIRNKQLKEKIIIAKKANMLPVTGKIIKTFSKKHQGITISTRAGQAVRAIRKGVVVYSGNKMKSHGKMIIIKHSLGFYSSYTHNQMLKVQNGDKIKKGQIIALTGKDNFYFEMKKFETPIDPLKYLK</sequence>
<dbReference type="RefSeq" id="WP_369178459.1">
    <property type="nucleotide sequence ID" value="NZ_OZ156463.1"/>
</dbReference>